<dbReference type="InterPro" id="IPR032675">
    <property type="entry name" value="LRR_dom_sf"/>
</dbReference>
<evidence type="ECO:0008006" key="3">
    <source>
        <dbReference type="Google" id="ProtNLM"/>
    </source>
</evidence>
<sequence length="361" mass="40350">MSTTILSVDLPPELILCILEHSVGPHDMRFGLTMPYRDYPLLRNTALVCKAWVAPSQTLLWRYVSLCGRSEVNRWIDSPTPRQYATLGLSIHGWQLRDSSLQRVLSKTVGLQTLHLMAFDREFISAACLSVPELKGGYFIFSYPFHLSAQPDLTALILSACHVSTEDWSGKVVFSLRSLRVVSTKIQPPVLAELLRTSAGTLESLDVDERGAPDTPTLRGLYASFPRVARTVRTLRITDAYTSLVPHLASCIALKRLVLINEIGTHLRPFFNALSAPLEDLFLESGPKMLGDTVQALDCPSLSQLQRLHLGVDIMFDRIWAEWPPRFVPRAEFESARTILEARNITVLQVVTHIPAIDKPA</sequence>
<gene>
    <name evidence="1" type="ORF">DFH07DRAFT_770210</name>
</gene>
<dbReference type="AlphaFoldDB" id="A0AAD7JIF5"/>
<reference evidence="1" key="1">
    <citation type="submission" date="2023-03" db="EMBL/GenBank/DDBJ databases">
        <title>Massive genome expansion in bonnet fungi (Mycena s.s.) driven by repeated elements and novel gene families across ecological guilds.</title>
        <authorList>
            <consortium name="Lawrence Berkeley National Laboratory"/>
            <person name="Harder C.B."/>
            <person name="Miyauchi S."/>
            <person name="Viragh M."/>
            <person name="Kuo A."/>
            <person name="Thoen E."/>
            <person name="Andreopoulos B."/>
            <person name="Lu D."/>
            <person name="Skrede I."/>
            <person name="Drula E."/>
            <person name="Henrissat B."/>
            <person name="Morin E."/>
            <person name="Kohler A."/>
            <person name="Barry K."/>
            <person name="LaButti K."/>
            <person name="Morin E."/>
            <person name="Salamov A."/>
            <person name="Lipzen A."/>
            <person name="Mereny Z."/>
            <person name="Hegedus B."/>
            <person name="Baldrian P."/>
            <person name="Stursova M."/>
            <person name="Weitz H."/>
            <person name="Taylor A."/>
            <person name="Grigoriev I.V."/>
            <person name="Nagy L.G."/>
            <person name="Martin F."/>
            <person name="Kauserud H."/>
        </authorList>
    </citation>
    <scope>NUCLEOTIDE SEQUENCE</scope>
    <source>
        <strain evidence="1">CBHHK188m</strain>
    </source>
</reference>
<evidence type="ECO:0000313" key="1">
    <source>
        <dbReference type="EMBL" id="KAJ7765501.1"/>
    </source>
</evidence>
<dbReference type="Proteomes" id="UP001215280">
    <property type="component" value="Unassembled WGS sequence"/>
</dbReference>
<protein>
    <recommendedName>
        <fullName evidence="3">F-box domain-containing protein</fullName>
    </recommendedName>
</protein>
<dbReference type="EMBL" id="JARJLG010000035">
    <property type="protein sequence ID" value="KAJ7765501.1"/>
    <property type="molecule type" value="Genomic_DNA"/>
</dbReference>
<proteinExistence type="predicted"/>
<dbReference type="SUPFAM" id="SSF52047">
    <property type="entry name" value="RNI-like"/>
    <property type="match status" value="1"/>
</dbReference>
<organism evidence="1 2">
    <name type="scientific">Mycena maculata</name>
    <dbReference type="NCBI Taxonomy" id="230809"/>
    <lineage>
        <taxon>Eukaryota</taxon>
        <taxon>Fungi</taxon>
        <taxon>Dikarya</taxon>
        <taxon>Basidiomycota</taxon>
        <taxon>Agaricomycotina</taxon>
        <taxon>Agaricomycetes</taxon>
        <taxon>Agaricomycetidae</taxon>
        <taxon>Agaricales</taxon>
        <taxon>Marasmiineae</taxon>
        <taxon>Mycenaceae</taxon>
        <taxon>Mycena</taxon>
    </lineage>
</organism>
<comment type="caution">
    <text evidence="1">The sequence shown here is derived from an EMBL/GenBank/DDBJ whole genome shotgun (WGS) entry which is preliminary data.</text>
</comment>
<evidence type="ECO:0000313" key="2">
    <source>
        <dbReference type="Proteomes" id="UP001215280"/>
    </source>
</evidence>
<dbReference type="Gene3D" id="3.80.10.10">
    <property type="entry name" value="Ribonuclease Inhibitor"/>
    <property type="match status" value="1"/>
</dbReference>
<keyword evidence="2" id="KW-1185">Reference proteome</keyword>
<name>A0AAD7JIF5_9AGAR</name>
<accession>A0AAD7JIF5</accession>